<feature type="transmembrane region" description="Helical" evidence="1">
    <location>
        <begin position="125"/>
        <end position="152"/>
    </location>
</feature>
<keyword evidence="1" id="KW-0812">Transmembrane</keyword>
<keyword evidence="1" id="KW-1133">Transmembrane helix</keyword>
<keyword evidence="4" id="KW-1185">Reference proteome</keyword>
<protein>
    <recommendedName>
        <fullName evidence="2">DUF2062 domain-containing protein</fullName>
    </recommendedName>
</protein>
<accession>A0A1H0QX21</accession>
<dbReference type="EMBL" id="FNJI01000013">
    <property type="protein sequence ID" value="SDP21278.1"/>
    <property type="molecule type" value="Genomic_DNA"/>
</dbReference>
<dbReference type="InterPro" id="IPR018639">
    <property type="entry name" value="DUF2062"/>
</dbReference>
<evidence type="ECO:0000313" key="3">
    <source>
        <dbReference type="EMBL" id="SDP21278.1"/>
    </source>
</evidence>
<name>A0A1H0QX21_9BACT</name>
<dbReference type="PANTHER" id="PTHR40547">
    <property type="entry name" value="SLL0298 PROTEIN"/>
    <property type="match status" value="1"/>
</dbReference>
<proteinExistence type="predicted"/>
<dbReference type="RefSeq" id="WP_092222548.1">
    <property type="nucleotide sequence ID" value="NZ_FNJI01000013.1"/>
</dbReference>
<dbReference type="OrthoDB" id="9794343at2"/>
<evidence type="ECO:0000259" key="2">
    <source>
        <dbReference type="Pfam" id="PF09835"/>
    </source>
</evidence>
<organism evidence="3 4">
    <name type="scientific">Desulforhopalus singaporensis</name>
    <dbReference type="NCBI Taxonomy" id="91360"/>
    <lineage>
        <taxon>Bacteria</taxon>
        <taxon>Pseudomonadati</taxon>
        <taxon>Thermodesulfobacteriota</taxon>
        <taxon>Desulfobulbia</taxon>
        <taxon>Desulfobulbales</taxon>
        <taxon>Desulfocapsaceae</taxon>
        <taxon>Desulforhopalus</taxon>
    </lineage>
</organism>
<evidence type="ECO:0000313" key="4">
    <source>
        <dbReference type="Proteomes" id="UP000199073"/>
    </source>
</evidence>
<keyword evidence="1" id="KW-0472">Membrane</keyword>
<dbReference type="Pfam" id="PF09835">
    <property type="entry name" value="DUF2062"/>
    <property type="match status" value="1"/>
</dbReference>
<feature type="transmembrane region" description="Helical" evidence="1">
    <location>
        <begin position="20"/>
        <end position="47"/>
    </location>
</feature>
<gene>
    <name evidence="3" type="ORF">SAMN05660330_02092</name>
</gene>
<feature type="transmembrane region" description="Helical" evidence="1">
    <location>
        <begin position="59"/>
        <end position="79"/>
    </location>
</feature>
<dbReference type="Proteomes" id="UP000199073">
    <property type="component" value="Unassembled WGS sequence"/>
</dbReference>
<sequence length="183" mass="20743">MRTRPVLRWVLKLRSSPRAIAGGLGVGMFVAFTPTVGIQLILVVILATMLNVNRAASLIPVWITNPITIAPIYTFNYWLGLKFLSGPPLSEVSGLFIDIGRTMARLEFWNIKEQFMAVVQMSREILLPLLLGSIVLGTILGLLVYLVSLKLLSIFFTRRAQKHLLNHRRTRTSTRHQKKNHRE</sequence>
<dbReference type="PANTHER" id="PTHR40547:SF1">
    <property type="entry name" value="SLL0298 PROTEIN"/>
    <property type="match status" value="1"/>
</dbReference>
<feature type="domain" description="DUF2062" evidence="2">
    <location>
        <begin position="4"/>
        <end position="159"/>
    </location>
</feature>
<reference evidence="3 4" key="1">
    <citation type="submission" date="2016-10" db="EMBL/GenBank/DDBJ databases">
        <authorList>
            <person name="de Groot N.N."/>
        </authorList>
    </citation>
    <scope>NUCLEOTIDE SEQUENCE [LARGE SCALE GENOMIC DNA]</scope>
    <source>
        <strain evidence="3 4">DSM 12130</strain>
    </source>
</reference>
<evidence type="ECO:0000256" key="1">
    <source>
        <dbReference type="SAM" id="Phobius"/>
    </source>
</evidence>
<dbReference type="AlphaFoldDB" id="A0A1H0QX21"/>
<dbReference type="STRING" id="91360.SAMN05660330_02092"/>